<evidence type="ECO:0000313" key="2">
    <source>
        <dbReference type="Proteomes" id="UP001375539"/>
    </source>
</evidence>
<sequence>MQVTRRIGTTIKYYVREGLIPPGRRVVATQTDYDEHHLRRLRLVTALIQVGRVPVARAREVLAAAEDESLDLYSRLGAAVTSLPSYSVPDETDPAAAAARREVDAVADRLGWRYVKAAGRHSPAYGTLVSAVAALDRLGCPSSADRLMRYARPADLLAAGDLDEMEEFGTTPERVEAAVVLTVLYEPVLLSLRRLGHMEESRRRYADGPDGPDADC</sequence>
<dbReference type="Proteomes" id="UP001375539">
    <property type="component" value="Unassembled WGS sequence"/>
</dbReference>
<reference evidence="1" key="1">
    <citation type="submission" date="2024-03" db="EMBL/GenBank/DDBJ databases">
        <title>Novel Streptomyces species of biotechnological and ecological value are a feature of Machair soil.</title>
        <authorList>
            <person name="Prole J.R."/>
            <person name="Goodfellow M."/>
            <person name="Allenby N."/>
            <person name="Ward A.C."/>
        </authorList>
    </citation>
    <scope>NUCLEOTIDE SEQUENCE</scope>
    <source>
        <strain evidence="1">MS1.AVA.4</strain>
    </source>
</reference>
<gene>
    <name evidence="1" type="ORF">WKI58_30650</name>
</gene>
<proteinExistence type="predicted"/>
<accession>A0ACC6QR37</accession>
<dbReference type="EMBL" id="JBBKAI010000002">
    <property type="protein sequence ID" value="MEJ8660821.1"/>
    <property type="molecule type" value="Genomic_DNA"/>
</dbReference>
<protein>
    <submittedName>
        <fullName evidence="1">MerR family transcriptional regulator</fullName>
    </submittedName>
</protein>
<organism evidence="1 2">
    <name type="scientific">Streptomyces pratisoli</name>
    <dbReference type="NCBI Taxonomy" id="3139917"/>
    <lineage>
        <taxon>Bacteria</taxon>
        <taxon>Bacillati</taxon>
        <taxon>Actinomycetota</taxon>
        <taxon>Actinomycetes</taxon>
        <taxon>Kitasatosporales</taxon>
        <taxon>Streptomycetaceae</taxon>
        <taxon>Streptomyces</taxon>
    </lineage>
</organism>
<name>A0ACC6QR37_9ACTN</name>
<keyword evidence="2" id="KW-1185">Reference proteome</keyword>
<evidence type="ECO:0000313" key="1">
    <source>
        <dbReference type="EMBL" id="MEJ8660821.1"/>
    </source>
</evidence>
<comment type="caution">
    <text evidence="1">The sequence shown here is derived from an EMBL/GenBank/DDBJ whole genome shotgun (WGS) entry which is preliminary data.</text>
</comment>